<dbReference type="InterPro" id="IPR012910">
    <property type="entry name" value="Plug_dom"/>
</dbReference>
<sequence length="801" mass="87740">MAKAIASAIAAMAVIAGSVPGSAMAQANVARQEQTVRQAYHISAGALAPALRHLASVAEVPLTFTADQTDGKTTAGINGQYTAQEAFALLLRGTGLQSVRLENGGYVLRPQAVAPENAAASPASALPDVQVSASADKEKAWGPVYGYVAKRSASATKTDTLLVETPQSISVVTSDQIQAQASKSIRDVIGYTPGVGAQTNGYRDTDNLILRGFQIDNSSIRRDGLRSPSNTFTGTQEPYGLERVDILRGAASLLYGATEPGGLINLVTKRPSAETWHEAGLEVGSYNRVEATADLSGSLNEEGSLSYRLTLLNRKSDSFIDFVPNDRLYIAPALNWKIADSTQLTLLTHYQESKLNRQWGLPPEGSLLPNKNGVLPRGLSIGEPLDNRKDIHKSATLLLEHQFNEQNKINLSLRRNQVDLDWNYAGRDSLQDDQRTLTRYFARRMEKVTAWTFDANLQSQIRTGSIDHQLTLGVDGSSSDAQRTRRYALIAPLDLFKPVYGAKPYGDDGKDGYRENTRALGLYLQDQIKIDQRWVLLLGARHDSVKIDQSDYFEPAWNMDKTTSTTGRAGLVYLAENGLAPFISFSQSFQPIGGTDRLGARFKPTKGEQYEFGVRYQPAGSNTLLSAAMYQLTQSNVQVPDPADPDNYSIQTGEIRARGLELEAKSDLTRNLQLIAAYTYTDAKTTKAGPTQPDVVGQRQANTPTHQFSAWADYQFADLGVPKLKLGMGMRYVGKALASNAPYEVPAFHVFDAGVSYDVDKWRFKLNVKNLTDKSYIVECGNGYCNYGDPRQVTLSAQYRW</sequence>
<feature type="domain" description="Secretin/TonB short N-terminal" evidence="17">
    <location>
        <begin position="60"/>
        <end position="111"/>
    </location>
</feature>
<keyword evidence="8" id="KW-0408">Iron</keyword>
<evidence type="ECO:0000256" key="1">
    <source>
        <dbReference type="ARBA" id="ARBA00004571"/>
    </source>
</evidence>
<keyword evidence="5" id="KW-0410">Iron transport</keyword>
<keyword evidence="12 18" id="KW-0675">Receptor</keyword>
<dbReference type="Proteomes" id="UP000650424">
    <property type="component" value="Unassembled WGS sequence"/>
</dbReference>
<evidence type="ECO:0000256" key="16">
    <source>
        <dbReference type="SAM" id="SignalP"/>
    </source>
</evidence>
<name>A0ABR6ZYQ3_9BURK</name>
<evidence type="ECO:0000313" key="18">
    <source>
        <dbReference type="EMBL" id="MBC3921018.1"/>
    </source>
</evidence>
<evidence type="ECO:0000256" key="5">
    <source>
        <dbReference type="ARBA" id="ARBA00022496"/>
    </source>
</evidence>
<protein>
    <submittedName>
        <fullName evidence="18">TonB-dependent siderophore receptor</fullName>
    </submittedName>
</protein>
<keyword evidence="6 14" id="KW-0812">Transmembrane</keyword>
<dbReference type="Pfam" id="PF07715">
    <property type="entry name" value="Plug"/>
    <property type="match status" value="1"/>
</dbReference>
<comment type="similarity">
    <text evidence="2 14 15">Belongs to the TonB-dependent receptor family.</text>
</comment>
<dbReference type="InterPro" id="IPR000531">
    <property type="entry name" value="Beta-barrel_TonB"/>
</dbReference>
<dbReference type="InterPro" id="IPR011662">
    <property type="entry name" value="Secretin/TonB_short_N"/>
</dbReference>
<evidence type="ECO:0000256" key="8">
    <source>
        <dbReference type="ARBA" id="ARBA00023004"/>
    </source>
</evidence>
<dbReference type="RefSeq" id="WP_186950852.1">
    <property type="nucleotide sequence ID" value="NZ_JACOGF010000023.1"/>
</dbReference>
<reference evidence="18 19" key="1">
    <citation type="submission" date="2020-08" db="EMBL/GenBank/DDBJ databases">
        <title>Novel species isolated from subtropical streams in China.</title>
        <authorList>
            <person name="Lu H."/>
        </authorList>
    </citation>
    <scope>NUCLEOTIDE SEQUENCE [LARGE SCALE GENOMIC DNA]</scope>
    <source>
        <strain evidence="18 19">CY18W</strain>
    </source>
</reference>
<dbReference type="Pfam" id="PF07660">
    <property type="entry name" value="STN"/>
    <property type="match status" value="1"/>
</dbReference>
<evidence type="ECO:0000256" key="2">
    <source>
        <dbReference type="ARBA" id="ARBA00009810"/>
    </source>
</evidence>
<evidence type="ECO:0000256" key="11">
    <source>
        <dbReference type="ARBA" id="ARBA00023136"/>
    </source>
</evidence>
<keyword evidence="9" id="KW-0406">Ion transport</keyword>
<evidence type="ECO:0000259" key="17">
    <source>
        <dbReference type="SMART" id="SM00965"/>
    </source>
</evidence>
<evidence type="ECO:0000256" key="10">
    <source>
        <dbReference type="ARBA" id="ARBA00023077"/>
    </source>
</evidence>
<evidence type="ECO:0000256" key="15">
    <source>
        <dbReference type="RuleBase" id="RU003357"/>
    </source>
</evidence>
<evidence type="ECO:0000256" key="12">
    <source>
        <dbReference type="ARBA" id="ARBA00023170"/>
    </source>
</evidence>
<evidence type="ECO:0000256" key="14">
    <source>
        <dbReference type="PROSITE-ProRule" id="PRU01360"/>
    </source>
</evidence>
<dbReference type="InterPro" id="IPR036942">
    <property type="entry name" value="Beta-barrel_TonB_sf"/>
</dbReference>
<proteinExistence type="inferred from homology"/>
<dbReference type="PROSITE" id="PS52016">
    <property type="entry name" value="TONB_DEPENDENT_REC_3"/>
    <property type="match status" value="1"/>
</dbReference>
<keyword evidence="4 14" id="KW-1134">Transmembrane beta strand</keyword>
<dbReference type="SMART" id="SM00965">
    <property type="entry name" value="STN"/>
    <property type="match status" value="1"/>
</dbReference>
<keyword evidence="11 14" id="KW-0472">Membrane</keyword>
<dbReference type="Gene3D" id="2.40.170.20">
    <property type="entry name" value="TonB-dependent receptor, beta-barrel domain"/>
    <property type="match status" value="1"/>
</dbReference>
<organism evidence="18 19">
    <name type="scientific">Undibacterium hunanense</name>
    <dbReference type="NCBI Taxonomy" id="2762292"/>
    <lineage>
        <taxon>Bacteria</taxon>
        <taxon>Pseudomonadati</taxon>
        <taxon>Pseudomonadota</taxon>
        <taxon>Betaproteobacteria</taxon>
        <taxon>Burkholderiales</taxon>
        <taxon>Oxalobacteraceae</taxon>
        <taxon>Undibacterium</taxon>
    </lineage>
</organism>
<evidence type="ECO:0000256" key="13">
    <source>
        <dbReference type="ARBA" id="ARBA00023237"/>
    </source>
</evidence>
<evidence type="ECO:0000313" key="19">
    <source>
        <dbReference type="Proteomes" id="UP000650424"/>
    </source>
</evidence>
<accession>A0ABR6ZYQ3</accession>
<dbReference type="Gene3D" id="3.55.50.30">
    <property type="match status" value="1"/>
</dbReference>
<dbReference type="SUPFAM" id="SSF56935">
    <property type="entry name" value="Porins"/>
    <property type="match status" value="1"/>
</dbReference>
<dbReference type="NCBIfam" id="TIGR01783">
    <property type="entry name" value="TonB-siderophor"/>
    <property type="match status" value="1"/>
</dbReference>
<keyword evidence="7 16" id="KW-0732">Signal</keyword>
<gene>
    <name evidence="18" type="ORF">H8L32_26375</name>
</gene>
<feature type="chain" id="PRO_5046973486" evidence="16">
    <location>
        <begin position="26"/>
        <end position="801"/>
    </location>
</feature>
<dbReference type="Gene3D" id="2.170.130.10">
    <property type="entry name" value="TonB-dependent receptor, plug domain"/>
    <property type="match status" value="1"/>
</dbReference>
<keyword evidence="10 15" id="KW-0798">TonB box</keyword>
<keyword evidence="19" id="KW-1185">Reference proteome</keyword>
<dbReference type="PANTHER" id="PTHR32552">
    <property type="entry name" value="FERRICHROME IRON RECEPTOR-RELATED"/>
    <property type="match status" value="1"/>
</dbReference>
<comment type="caution">
    <text evidence="18">The sequence shown here is derived from an EMBL/GenBank/DDBJ whole genome shotgun (WGS) entry which is preliminary data.</text>
</comment>
<feature type="signal peptide" evidence="16">
    <location>
        <begin position="1"/>
        <end position="25"/>
    </location>
</feature>
<dbReference type="PANTHER" id="PTHR32552:SF68">
    <property type="entry name" value="FERRICHROME OUTER MEMBRANE TRANSPORTER_PHAGE RECEPTOR"/>
    <property type="match status" value="1"/>
</dbReference>
<comment type="subcellular location">
    <subcellularLocation>
        <location evidence="1 14">Cell outer membrane</location>
        <topology evidence="1 14">Multi-pass membrane protein</topology>
    </subcellularLocation>
</comment>
<dbReference type="InterPro" id="IPR010105">
    <property type="entry name" value="TonB_sidphr_rcpt"/>
</dbReference>
<evidence type="ECO:0000256" key="3">
    <source>
        <dbReference type="ARBA" id="ARBA00022448"/>
    </source>
</evidence>
<dbReference type="EMBL" id="JACOGF010000023">
    <property type="protein sequence ID" value="MBC3921018.1"/>
    <property type="molecule type" value="Genomic_DNA"/>
</dbReference>
<evidence type="ECO:0000256" key="9">
    <source>
        <dbReference type="ARBA" id="ARBA00023065"/>
    </source>
</evidence>
<dbReference type="InterPro" id="IPR039426">
    <property type="entry name" value="TonB-dep_rcpt-like"/>
</dbReference>
<dbReference type="InterPro" id="IPR037066">
    <property type="entry name" value="Plug_dom_sf"/>
</dbReference>
<evidence type="ECO:0000256" key="4">
    <source>
        <dbReference type="ARBA" id="ARBA00022452"/>
    </source>
</evidence>
<dbReference type="Pfam" id="PF00593">
    <property type="entry name" value="TonB_dep_Rec_b-barrel"/>
    <property type="match status" value="1"/>
</dbReference>
<evidence type="ECO:0000256" key="6">
    <source>
        <dbReference type="ARBA" id="ARBA00022692"/>
    </source>
</evidence>
<dbReference type="CDD" id="cd01347">
    <property type="entry name" value="ligand_gated_channel"/>
    <property type="match status" value="1"/>
</dbReference>
<keyword evidence="13 14" id="KW-0998">Cell outer membrane</keyword>
<keyword evidence="3 14" id="KW-0813">Transport</keyword>
<evidence type="ECO:0000256" key="7">
    <source>
        <dbReference type="ARBA" id="ARBA00022729"/>
    </source>
</evidence>